<dbReference type="SUPFAM" id="SSF49373">
    <property type="entry name" value="Invasin/intimin cell-adhesion fragments"/>
    <property type="match status" value="3"/>
</dbReference>
<gene>
    <name evidence="3" type="ORF">EZJ58_4071</name>
</gene>
<organism evidence="3 4">
    <name type="scientific">Sodalis ligni</name>
    <dbReference type="NCBI Taxonomy" id="2697027"/>
    <lineage>
        <taxon>Bacteria</taxon>
        <taxon>Pseudomonadati</taxon>
        <taxon>Pseudomonadota</taxon>
        <taxon>Gammaproteobacteria</taxon>
        <taxon>Enterobacterales</taxon>
        <taxon>Bruguierivoracaceae</taxon>
        <taxon>Sodalis</taxon>
    </lineage>
</organism>
<dbReference type="InterPro" id="IPR013783">
    <property type="entry name" value="Ig-like_fold"/>
</dbReference>
<name>A0A4R1NFX6_9GAMM</name>
<evidence type="ECO:0000313" key="3">
    <source>
        <dbReference type="EMBL" id="TCL05849.1"/>
    </source>
</evidence>
<dbReference type="Gene3D" id="2.60.40.10">
    <property type="entry name" value="Immunoglobulins"/>
    <property type="match status" value="2"/>
</dbReference>
<dbReference type="RefSeq" id="WP_132924764.1">
    <property type="nucleotide sequence ID" value="NZ_SJOI01000001.1"/>
</dbReference>
<evidence type="ECO:0000259" key="2">
    <source>
        <dbReference type="Pfam" id="PF02369"/>
    </source>
</evidence>
<evidence type="ECO:0000256" key="1">
    <source>
        <dbReference type="ARBA" id="ARBA00010116"/>
    </source>
</evidence>
<protein>
    <recommendedName>
        <fullName evidence="2">Big-1 domain-containing protein</fullName>
    </recommendedName>
</protein>
<keyword evidence="4" id="KW-1185">Reference proteome</keyword>
<comment type="similarity">
    <text evidence="1">Belongs to the intimin/invasin family.</text>
</comment>
<feature type="domain" description="Big-1" evidence="2">
    <location>
        <begin position="121"/>
        <end position="200"/>
    </location>
</feature>
<dbReference type="InterPro" id="IPR003344">
    <property type="entry name" value="Big_1_dom"/>
</dbReference>
<dbReference type="Proteomes" id="UP000294555">
    <property type="component" value="Unassembled WGS sequence"/>
</dbReference>
<dbReference type="EMBL" id="SJOI01000001">
    <property type="protein sequence ID" value="TCL05849.1"/>
    <property type="molecule type" value="Genomic_DNA"/>
</dbReference>
<feature type="domain" description="Big-1" evidence="2">
    <location>
        <begin position="19"/>
        <end position="100"/>
    </location>
</feature>
<dbReference type="AlphaFoldDB" id="A0A4R1NFX6"/>
<accession>A0A4R1NFX6</accession>
<proteinExistence type="inferred from homology"/>
<comment type="caution">
    <text evidence="3">The sequence shown here is derived from an EMBL/GenBank/DDBJ whole genome shotgun (WGS) entry which is preliminary data.</text>
</comment>
<reference evidence="3 4" key="1">
    <citation type="submission" date="2019-02" db="EMBL/GenBank/DDBJ databases">
        <title>Investigation of anaerobic lignin degradation for improved lignocellulosic biofuels.</title>
        <authorList>
            <person name="Deangelis K."/>
        </authorList>
    </citation>
    <scope>NUCLEOTIDE SEQUENCE [LARGE SCALE GENOMIC DNA]</scope>
    <source>
        <strain evidence="3 4">159R</strain>
    </source>
</reference>
<dbReference type="InterPro" id="IPR008964">
    <property type="entry name" value="Invasin/intimin_cell_adhesion"/>
</dbReference>
<dbReference type="Pfam" id="PF02369">
    <property type="entry name" value="Big_1"/>
    <property type="match status" value="2"/>
</dbReference>
<sequence length="414" mass="44382">MTDTIFKPEENCADYRLVVVTTSTAQANGYDTNSAIAQLSLNGQQLQGYLVSFALSGDARFTNGAQHISVNTDSQGEAVVFFTDTRPETVVITCNYNEIQSCGSVRFDNNPLADVGISGSVLQNNAPADGVSRNAMRYRVFQGGAAVPGIALAFTVDEEAMLIPPVGPWVTDDNGLYDLGVTKGTPGQVLVRAQVPSAPGADNNTFLNFVPVPVPPVAEYVLSYIVTRNNAPADFIERNDITFNLTLRGVGVANRLLSITADSSFVDIYQFNPYTNGGNNVVNVRSLIHGPVVITAAVHSIPSLLPVQVTLNFTEVTRRYSIVPQVIRDRSPAGGIPNQVRYTVLSLADGSPQEGVQLWFEVSGEGRPSPTRGATLMDGTFTLDIFRNFVGMVRVTARVVGEPLAASNVDVTFT</sequence>
<evidence type="ECO:0000313" key="4">
    <source>
        <dbReference type="Proteomes" id="UP000294555"/>
    </source>
</evidence>